<sequence>MDLQLTDRLALVSGSTAGIGFAIAKSLAAEGARVIVNGRKQTAVDEAVAAIAAATGRQPLGFAGDLGQADVAEALVHRHPGIAILVNNLGIFEPKPFEQIPDADWLRFFDVNVLSGVRLARLVLPAMKAADWGRIIFISSESAVQIPAEMIHYGTTKTAQLAVSRGLAESLAGTGITVNSVLPGPTRSRGVNDFVEQLAGAEGKTFAEFETEFFEKVRPTSLIKRFGTPEEVAAMVTYVASPLASATTGAALRVDGGTTKSAF</sequence>
<comment type="caution">
    <text evidence="2">The sequence shown here is derived from an EMBL/GenBank/DDBJ whole genome shotgun (WGS) entry which is preliminary data.</text>
</comment>
<name>A0ABW7EH79_9BURK</name>
<gene>
    <name evidence="2" type="ORF">ACG02S_02800</name>
</gene>
<dbReference type="PRINTS" id="PR00081">
    <property type="entry name" value="GDHRDH"/>
</dbReference>
<dbReference type="InterPro" id="IPR002347">
    <property type="entry name" value="SDR_fam"/>
</dbReference>
<evidence type="ECO:0000256" key="1">
    <source>
        <dbReference type="ARBA" id="ARBA00006484"/>
    </source>
</evidence>
<protein>
    <submittedName>
        <fullName evidence="2">SDR family NAD(P)-dependent oxidoreductase</fullName>
        <ecNumber evidence="2">1.1.1.-</ecNumber>
    </submittedName>
</protein>
<comment type="similarity">
    <text evidence="1">Belongs to the short-chain dehydrogenases/reductases (SDR) family.</text>
</comment>
<dbReference type="InterPro" id="IPR050259">
    <property type="entry name" value="SDR"/>
</dbReference>
<dbReference type="Pfam" id="PF13561">
    <property type="entry name" value="adh_short_C2"/>
    <property type="match status" value="1"/>
</dbReference>
<reference evidence="2 3" key="1">
    <citation type="submission" date="2024-09" db="EMBL/GenBank/DDBJ databases">
        <title>Novel species of the genus Pelomonas and Roseateles isolated from streams.</title>
        <authorList>
            <person name="Lu H."/>
        </authorList>
    </citation>
    <scope>NUCLEOTIDE SEQUENCE [LARGE SCALE GENOMIC DNA]</scope>
    <source>
        <strain evidence="2 3">DC23W</strain>
    </source>
</reference>
<evidence type="ECO:0000313" key="2">
    <source>
        <dbReference type="EMBL" id="MFG6412821.1"/>
    </source>
</evidence>
<dbReference type="RefSeq" id="WP_394468918.1">
    <property type="nucleotide sequence ID" value="NZ_JBIGHY010000001.1"/>
</dbReference>
<dbReference type="Gene3D" id="3.40.50.720">
    <property type="entry name" value="NAD(P)-binding Rossmann-like Domain"/>
    <property type="match status" value="1"/>
</dbReference>
<keyword evidence="2" id="KW-0560">Oxidoreductase</keyword>
<dbReference type="GO" id="GO:0016491">
    <property type="term" value="F:oxidoreductase activity"/>
    <property type="evidence" value="ECO:0007669"/>
    <property type="project" value="UniProtKB-KW"/>
</dbReference>
<accession>A0ABW7EH79</accession>
<dbReference type="CDD" id="cd05233">
    <property type="entry name" value="SDR_c"/>
    <property type="match status" value="1"/>
</dbReference>
<dbReference type="EMBL" id="JBIGHY010000001">
    <property type="protein sequence ID" value="MFG6412821.1"/>
    <property type="molecule type" value="Genomic_DNA"/>
</dbReference>
<dbReference type="EC" id="1.1.1.-" evidence="2"/>
<proteinExistence type="inferred from homology"/>
<dbReference type="Proteomes" id="UP001606300">
    <property type="component" value="Unassembled WGS sequence"/>
</dbReference>
<keyword evidence="3" id="KW-1185">Reference proteome</keyword>
<organism evidence="2 3">
    <name type="scientific">Pelomonas dachongensis</name>
    <dbReference type="NCBI Taxonomy" id="3299029"/>
    <lineage>
        <taxon>Bacteria</taxon>
        <taxon>Pseudomonadati</taxon>
        <taxon>Pseudomonadota</taxon>
        <taxon>Betaproteobacteria</taxon>
        <taxon>Burkholderiales</taxon>
        <taxon>Sphaerotilaceae</taxon>
        <taxon>Roseateles</taxon>
    </lineage>
</organism>
<dbReference type="InterPro" id="IPR036291">
    <property type="entry name" value="NAD(P)-bd_dom_sf"/>
</dbReference>
<dbReference type="PANTHER" id="PTHR42879">
    <property type="entry name" value="3-OXOACYL-(ACYL-CARRIER-PROTEIN) REDUCTASE"/>
    <property type="match status" value="1"/>
</dbReference>
<dbReference type="SUPFAM" id="SSF51735">
    <property type="entry name" value="NAD(P)-binding Rossmann-fold domains"/>
    <property type="match status" value="1"/>
</dbReference>
<evidence type="ECO:0000313" key="3">
    <source>
        <dbReference type="Proteomes" id="UP001606300"/>
    </source>
</evidence>